<evidence type="ECO:0000256" key="4">
    <source>
        <dbReference type="ARBA" id="ARBA00023163"/>
    </source>
</evidence>
<dbReference type="PROSITE" id="PS50066">
    <property type="entry name" value="MADS_BOX_2"/>
    <property type="match status" value="1"/>
</dbReference>
<accession>A0A8D7ANQ5</accession>
<gene>
    <name evidence="7" type="ORF">GSMUA_193150.1</name>
</gene>
<evidence type="ECO:0000313" key="7">
    <source>
        <dbReference type="EMBL" id="CAG1851251.1"/>
    </source>
</evidence>
<dbReference type="InterPro" id="IPR033897">
    <property type="entry name" value="SRF-like_MADS-box"/>
</dbReference>
<evidence type="ECO:0000256" key="1">
    <source>
        <dbReference type="ARBA" id="ARBA00004123"/>
    </source>
</evidence>
<dbReference type="PANTHER" id="PTHR48019">
    <property type="entry name" value="SERUM RESPONSE FACTOR HOMOLOG"/>
    <property type="match status" value="1"/>
</dbReference>
<dbReference type="SMART" id="SM00432">
    <property type="entry name" value="MADS"/>
    <property type="match status" value="1"/>
</dbReference>
<dbReference type="EMBL" id="HG996468">
    <property type="protein sequence ID" value="CAG1851251.1"/>
    <property type="molecule type" value="Genomic_DNA"/>
</dbReference>
<keyword evidence="4" id="KW-0804">Transcription</keyword>
<evidence type="ECO:0000256" key="3">
    <source>
        <dbReference type="ARBA" id="ARBA00023125"/>
    </source>
</evidence>
<dbReference type="GO" id="GO:0046983">
    <property type="term" value="F:protein dimerization activity"/>
    <property type="evidence" value="ECO:0007669"/>
    <property type="project" value="InterPro"/>
</dbReference>
<proteinExistence type="predicted"/>
<dbReference type="GO" id="GO:0000987">
    <property type="term" value="F:cis-regulatory region sequence-specific DNA binding"/>
    <property type="evidence" value="ECO:0007669"/>
    <property type="project" value="InterPro"/>
</dbReference>
<dbReference type="GO" id="GO:0000981">
    <property type="term" value="F:DNA-binding transcription factor activity, RNA polymerase II-specific"/>
    <property type="evidence" value="ECO:0007669"/>
    <property type="project" value="InterPro"/>
</dbReference>
<dbReference type="InterPro" id="IPR036879">
    <property type="entry name" value="TF_MADSbox_sf"/>
</dbReference>
<dbReference type="CDD" id="cd00266">
    <property type="entry name" value="MADS_SRF_like"/>
    <property type="match status" value="1"/>
</dbReference>
<evidence type="ECO:0000256" key="2">
    <source>
        <dbReference type="ARBA" id="ARBA00023015"/>
    </source>
</evidence>
<dbReference type="PRINTS" id="PR00404">
    <property type="entry name" value="MADSDOMAIN"/>
</dbReference>
<dbReference type="Gene3D" id="3.40.1810.10">
    <property type="entry name" value="Transcription factor, MADS-box"/>
    <property type="match status" value="1"/>
</dbReference>
<dbReference type="Pfam" id="PF00319">
    <property type="entry name" value="SRF-TF"/>
    <property type="match status" value="1"/>
</dbReference>
<protein>
    <submittedName>
        <fullName evidence="7">(wild Malaysian banana) hypothetical protein</fullName>
    </submittedName>
</protein>
<comment type="subcellular location">
    <subcellularLocation>
        <location evidence="1">Nucleus</location>
    </subcellularLocation>
</comment>
<dbReference type="AlphaFoldDB" id="A0A8D7ANQ5"/>
<feature type="domain" description="MADS-box" evidence="6">
    <location>
        <begin position="1"/>
        <end position="53"/>
    </location>
</feature>
<dbReference type="GO" id="GO:0045944">
    <property type="term" value="P:positive regulation of transcription by RNA polymerase II"/>
    <property type="evidence" value="ECO:0007669"/>
    <property type="project" value="InterPro"/>
</dbReference>
<dbReference type="GO" id="GO:0005634">
    <property type="term" value="C:nucleus"/>
    <property type="evidence" value="ECO:0007669"/>
    <property type="project" value="UniProtKB-SubCell"/>
</dbReference>
<keyword evidence="5" id="KW-0539">Nucleus</keyword>
<dbReference type="SUPFAM" id="SSF55455">
    <property type="entry name" value="SRF-like"/>
    <property type="match status" value="1"/>
</dbReference>
<keyword evidence="3" id="KW-0238">DNA-binding</keyword>
<sequence>MGRVKLKIKRLENSSSRQVTYSKRKAGILKKAKELSILCDIDLVLLMFAPNGKPTICVGDRSNIEEVVARFAQVSPQERAKRKLESLEALRKTFKKLDHDVNIQEFLGSSTQTVELSLTFLIFIKTPMQELTNHLRSLHGQILDVQKRLSYWTDPDKISNIDHIRAMEQSLKESLSRIQAHKENYGKQLISLECSGQFQNDMHLSSGLGCAQGASPLQWLHNNDGQQLMLPQDANLIPQRDVGCSTDTSLQNYPAYFSTGKQTDANEPVQEDSLHEFSPNACLRLQLGGQYPYQSYGQNLLSDRTFKPDAENSLQESTIDYQVNQFETPRSGYDASFQNWASTSGTCGVAIYDEQSYTQQPN</sequence>
<dbReference type="GO" id="GO:0080092">
    <property type="term" value="P:regulation of pollen tube growth"/>
    <property type="evidence" value="ECO:0007669"/>
    <property type="project" value="UniProtKB-ARBA"/>
</dbReference>
<dbReference type="InterPro" id="IPR002100">
    <property type="entry name" value="TF_MADSbox"/>
</dbReference>
<dbReference type="InterPro" id="IPR050142">
    <property type="entry name" value="MADS-box/MEF2_TF"/>
</dbReference>
<organism evidence="7">
    <name type="scientific">Musa acuminata subsp. malaccensis</name>
    <name type="common">Wild banana</name>
    <name type="synonym">Musa malaccensis</name>
    <dbReference type="NCBI Taxonomy" id="214687"/>
    <lineage>
        <taxon>Eukaryota</taxon>
        <taxon>Viridiplantae</taxon>
        <taxon>Streptophyta</taxon>
        <taxon>Embryophyta</taxon>
        <taxon>Tracheophyta</taxon>
        <taxon>Spermatophyta</taxon>
        <taxon>Magnoliopsida</taxon>
        <taxon>Liliopsida</taxon>
        <taxon>Zingiberales</taxon>
        <taxon>Musaceae</taxon>
        <taxon>Musa</taxon>
    </lineage>
</organism>
<dbReference type="GO" id="GO:0010152">
    <property type="term" value="P:pollen maturation"/>
    <property type="evidence" value="ECO:0007669"/>
    <property type="project" value="UniProtKB-ARBA"/>
</dbReference>
<dbReference type="FunFam" id="3.40.1810.10:FF:000010">
    <property type="entry name" value="Agamous-like MADS-box protein AGL30"/>
    <property type="match status" value="1"/>
</dbReference>
<keyword evidence="2" id="KW-0805">Transcription regulation</keyword>
<name>A0A8D7ANQ5_MUSAM</name>
<evidence type="ECO:0000256" key="5">
    <source>
        <dbReference type="ARBA" id="ARBA00023242"/>
    </source>
</evidence>
<evidence type="ECO:0000259" key="6">
    <source>
        <dbReference type="PROSITE" id="PS50066"/>
    </source>
</evidence>
<reference evidence="7" key="1">
    <citation type="submission" date="2021-03" db="EMBL/GenBank/DDBJ databases">
        <authorList>
            <consortium name="Genoscope - CEA"/>
            <person name="William W."/>
        </authorList>
    </citation>
    <scope>NUCLEOTIDE SEQUENCE</scope>
    <source>
        <strain evidence="7">Doubled-haploid Pahang</strain>
    </source>
</reference>